<dbReference type="PROSITE" id="PS51194">
    <property type="entry name" value="HELICASE_CTER"/>
    <property type="match status" value="1"/>
</dbReference>
<dbReference type="Proteomes" id="UP000887565">
    <property type="component" value="Unplaced"/>
</dbReference>
<dbReference type="AlphaFoldDB" id="A0A915KNR4"/>
<dbReference type="InterPro" id="IPR027417">
    <property type="entry name" value="P-loop_NTPase"/>
</dbReference>
<dbReference type="GO" id="GO:0003723">
    <property type="term" value="F:RNA binding"/>
    <property type="evidence" value="ECO:0007669"/>
    <property type="project" value="TreeGrafter"/>
</dbReference>
<name>A0A915KNR4_ROMCU</name>
<evidence type="ECO:0000256" key="1">
    <source>
        <dbReference type="ARBA" id="ARBA00047984"/>
    </source>
</evidence>
<feature type="domain" description="Helicase C-terminal" evidence="2">
    <location>
        <begin position="7"/>
        <end position="136"/>
    </location>
</feature>
<evidence type="ECO:0000259" key="2">
    <source>
        <dbReference type="PROSITE" id="PS51194"/>
    </source>
</evidence>
<reference evidence="4" key="1">
    <citation type="submission" date="2022-11" db="UniProtKB">
        <authorList>
            <consortium name="WormBaseParasite"/>
        </authorList>
    </citation>
    <scope>IDENTIFICATION</scope>
</reference>
<dbReference type="OMA" id="MEYLHVV"/>
<dbReference type="PANTHER" id="PTHR18934:SF83">
    <property type="entry name" value="PRE-MRNA-SPLICING FACTOR ATP-DEPENDENT RNA HELICASE DHX16"/>
    <property type="match status" value="1"/>
</dbReference>
<keyword evidence="3" id="KW-1185">Reference proteome</keyword>
<dbReference type="InterPro" id="IPR001650">
    <property type="entry name" value="Helicase_C-like"/>
</dbReference>
<dbReference type="Pfam" id="PF00271">
    <property type="entry name" value="Helicase_C"/>
    <property type="match status" value="1"/>
</dbReference>
<comment type="catalytic activity">
    <reaction evidence="1">
        <text>ATP + H2O = ADP + phosphate + H(+)</text>
        <dbReference type="Rhea" id="RHEA:13065"/>
        <dbReference type="ChEBI" id="CHEBI:15377"/>
        <dbReference type="ChEBI" id="CHEBI:15378"/>
        <dbReference type="ChEBI" id="CHEBI:30616"/>
        <dbReference type="ChEBI" id="CHEBI:43474"/>
        <dbReference type="ChEBI" id="CHEBI:456216"/>
        <dbReference type="EC" id="3.6.4.13"/>
    </reaction>
</comment>
<dbReference type="SUPFAM" id="SSF52540">
    <property type="entry name" value="P-loop containing nucleoside triphosphate hydrolases"/>
    <property type="match status" value="1"/>
</dbReference>
<dbReference type="GO" id="GO:0071013">
    <property type="term" value="C:catalytic step 2 spliceosome"/>
    <property type="evidence" value="ECO:0007669"/>
    <property type="project" value="TreeGrafter"/>
</dbReference>
<dbReference type="SMART" id="SM00490">
    <property type="entry name" value="HELICc"/>
    <property type="match status" value="1"/>
</dbReference>
<dbReference type="Gene3D" id="3.40.50.300">
    <property type="entry name" value="P-loop containing nucleotide triphosphate hydrolases"/>
    <property type="match status" value="1"/>
</dbReference>
<dbReference type="PANTHER" id="PTHR18934">
    <property type="entry name" value="ATP-DEPENDENT RNA HELICASE"/>
    <property type="match status" value="1"/>
</dbReference>
<evidence type="ECO:0000313" key="4">
    <source>
        <dbReference type="WBParaSite" id="nRc.2.0.1.t39690-RA"/>
    </source>
</evidence>
<dbReference type="CDD" id="cd18791">
    <property type="entry name" value="SF2_C_RHA"/>
    <property type="match status" value="1"/>
</dbReference>
<dbReference type="GO" id="GO:0003724">
    <property type="term" value="F:RNA helicase activity"/>
    <property type="evidence" value="ECO:0007669"/>
    <property type="project" value="UniProtKB-EC"/>
</dbReference>
<proteinExistence type="predicted"/>
<organism evidence="3 4">
    <name type="scientific">Romanomermis culicivorax</name>
    <name type="common">Nematode worm</name>
    <dbReference type="NCBI Taxonomy" id="13658"/>
    <lineage>
        <taxon>Eukaryota</taxon>
        <taxon>Metazoa</taxon>
        <taxon>Ecdysozoa</taxon>
        <taxon>Nematoda</taxon>
        <taxon>Enoplea</taxon>
        <taxon>Dorylaimia</taxon>
        <taxon>Mermithida</taxon>
        <taxon>Mermithoidea</taxon>
        <taxon>Mermithidae</taxon>
        <taxon>Romanomermis</taxon>
    </lineage>
</organism>
<accession>A0A915KNR4</accession>
<protein>
    <submittedName>
        <fullName evidence="4">Helicase C-terminal domain-containing protein</fullName>
    </submittedName>
</protein>
<dbReference type="WBParaSite" id="nRc.2.0.1.t39690-RA">
    <property type="protein sequence ID" value="nRc.2.0.1.t39690-RA"/>
    <property type="gene ID" value="nRc.2.0.1.g39690"/>
</dbReference>
<sequence>MVCCKFTLPNLRRAIFWFFLTGQEEIDTVQESLQEKCRQIGTKMKELIVAPIYANLPSDLQAKIFETTPKTSRKVILATNIAETSVTIDGVKFVIDPGFCKQNSYDFRRGMEYLHVVPISKASADQRAGRAGRTVF</sequence>
<evidence type="ECO:0000313" key="3">
    <source>
        <dbReference type="Proteomes" id="UP000887565"/>
    </source>
</evidence>